<dbReference type="Proteomes" id="UP000324897">
    <property type="component" value="Unassembled WGS sequence"/>
</dbReference>
<name>A0A5J9T686_9POAL</name>
<feature type="non-terminal residue" evidence="1">
    <location>
        <position position="1"/>
    </location>
</feature>
<dbReference type="Gramene" id="TVU06011">
    <property type="protein sequence ID" value="TVU06011"/>
    <property type="gene ID" value="EJB05_49198"/>
</dbReference>
<protein>
    <recommendedName>
        <fullName evidence="3">Non-haem dioxygenase N-terminal domain-containing protein</fullName>
    </recommendedName>
</protein>
<dbReference type="SUPFAM" id="SSF51197">
    <property type="entry name" value="Clavaminate synthase-like"/>
    <property type="match status" value="1"/>
</dbReference>
<proteinExistence type="predicted"/>
<reference evidence="1 2" key="1">
    <citation type="journal article" date="2019" name="Sci. Rep.">
        <title>A high-quality genome of Eragrostis curvula grass provides insights into Poaceae evolution and supports new strategies to enhance forage quality.</title>
        <authorList>
            <person name="Carballo J."/>
            <person name="Santos B.A.C.M."/>
            <person name="Zappacosta D."/>
            <person name="Garbus I."/>
            <person name="Selva J.P."/>
            <person name="Gallo C.A."/>
            <person name="Diaz A."/>
            <person name="Albertini E."/>
            <person name="Caccamo M."/>
            <person name="Echenique V."/>
        </authorList>
    </citation>
    <scope>NUCLEOTIDE SEQUENCE [LARGE SCALE GENOMIC DNA]</scope>
    <source>
        <strain evidence="2">cv. Victoria</strain>
        <tissue evidence="1">Leaf</tissue>
    </source>
</reference>
<dbReference type="InterPro" id="IPR027443">
    <property type="entry name" value="IPNS-like_sf"/>
</dbReference>
<organism evidence="1 2">
    <name type="scientific">Eragrostis curvula</name>
    <name type="common">weeping love grass</name>
    <dbReference type="NCBI Taxonomy" id="38414"/>
    <lineage>
        <taxon>Eukaryota</taxon>
        <taxon>Viridiplantae</taxon>
        <taxon>Streptophyta</taxon>
        <taxon>Embryophyta</taxon>
        <taxon>Tracheophyta</taxon>
        <taxon>Spermatophyta</taxon>
        <taxon>Magnoliopsida</taxon>
        <taxon>Liliopsida</taxon>
        <taxon>Poales</taxon>
        <taxon>Poaceae</taxon>
        <taxon>PACMAD clade</taxon>
        <taxon>Chloridoideae</taxon>
        <taxon>Eragrostideae</taxon>
        <taxon>Eragrostidinae</taxon>
        <taxon>Eragrostis</taxon>
    </lineage>
</organism>
<keyword evidence="2" id="KW-1185">Reference proteome</keyword>
<dbReference type="EMBL" id="RWGY01000051">
    <property type="protein sequence ID" value="TVU06011.1"/>
    <property type="molecule type" value="Genomic_DNA"/>
</dbReference>
<dbReference type="Gene3D" id="2.60.120.330">
    <property type="entry name" value="B-lactam Antibiotic, Isopenicillin N Synthase, Chain"/>
    <property type="match status" value="1"/>
</dbReference>
<dbReference type="AlphaFoldDB" id="A0A5J9T686"/>
<evidence type="ECO:0000313" key="1">
    <source>
        <dbReference type="EMBL" id="TVU06011.1"/>
    </source>
</evidence>
<dbReference type="OrthoDB" id="670907at2759"/>
<accession>A0A5J9T686</accession>
<sequence>MASDKDAAQQRVLGLSKVDLRGVEPGGPGWEEARVAVTASMEALGAVLVVQDALGPDLRQALFGRAMPEFFSLPPEVKQGLVSGLFNGYIGPRPKAPAYESMRIWETTNGGHVQNVGDVLWPSRGNPAFCDTVAAFAQKERCGRPARASSLSLCFSASICAFHADMD</sequence>
<evidence type="ECO:0000313" key="2">
    <source>
        <dbReference type="Proteomes" id="UP000324897"/>
    </source>
</evidence>
<comment type="caution">
    <text evidence="1">The sequence shown here is derived from an EMBL/GenBank/DDBJ whole genome shotgun (WGS) entry which is preliminary data.</text>
</comment>
<gene>
    <name evidence="1" type="ORF">EJB05_49198</name>
</gene>
<evidence type="ECO:0008006" key="3">
    <source>
        <dbReference type="Google" id="ProtNLM"/>
    </source>
</evidence>